<dbReference type="Gene3D" id="1.10.3910.10">
    <property type="entry name" value="SP0561-like"/>
    <property type="match status" value="1"/>
</dbReference>
<evidence type="ECO:0000313" key="2">
    <source>
        <dbReference type="EMBL" id="OFW35268.1"/>
    </source>
</evidence>
<dbReference type="InterPro" id="IPR015077">
    <property type="entry name" value="DUF1858"/>
</dbReference>
<dbReference type="PANTHER" id="PTHR39341:SF1">
    <property type="entry name" value="DUF1858 DOMAIN-CONTAINING PROTEIN"/>
    <property type="match status" value="1"/>
</dbReference>
<evidence type="ECO:0000313" key="3">
    <source>
        <dbReference type="Proteomes" id="UP000178086"/>
    </source>
</evidence>
<dbReference type="Pfam" id="PF08984">
    <property type="entry name" value="DUF1858"/>
    <property type="match status" value="1"/>
</dbReference>
<dbReference type="InterPro" id="IPR038062">
    <property type="entry name" value="ScdA-like_N_sf"/>
</dbReference>
<dbReference type="AlphaFoldDB" id="A0A1F2UQP2"/>
<reference evidence="2 3" key="1">
    <citation type="journal article" date="2016" name="Nat. Commun.">
        <title>Thousands of microbial genomes shed light on interconnected biogeochemical processes in an aquifer system.</title>
        <authorList>
            <person name="Anantharaman K."/>
            <person name="Brown C.T."/>
            <person name="Hug L.A."/>
            <person name="Sharon I."/>
            <person name="Castelle C.J."/>
            <person name="Probst A.J."/>
            <person name="Thomas B.C."/>
            <person name="Singh A."/>
            <person name="Wilkins M.J."/>
            <person name="Karaoz U."/>
            <person name="Brodie E.L."/>
            <person name="Williams K.H."/>
            <person name="Hubbard S.S."/>
            <person name="Banfield J.F."/>
        </authorList>
    </citation>
    <scope>NUCLEOTIDE SEQUENCE [LARGE SCALE GENOMIC DNA]</scope>
</reference>
<comment type="caution">
    <text evidence="2">The sequence shown here is derived from an EMBL/GenBank/DDBJ whole genome shotgun (WGS) entry which is preliminary data.</text>
</comment>
<dbReference type="NCBIfam" id="TIGR03980">
    <property type="entry name" value="prismane_assoc"/>
    <property type="match status" value="1"/>
</dbReference>
<feature type="domain" description="DUF1858" evidence="1">
    <location>
        <begin position="4"/>
        <end position="56"/>
    </location>
</feature>
<protein>
    <submittedName>
        <fullName evidence="2">Disulfide oxidoreductase</fullName>
    </submittedName>
</protein>
<accession>A0A1F2UQP2</accession>
<name>A0A1F2UQP2_9ACTN</name>
<dbReference type="PANTHER" id="PTHR39341">
    <property type="entry name" value="BSL7085 PROTEIN"/>
    <property type="match status" value="1"/>
</dbReference>
<sequence>MTVTKDMTISDCVELYPETIEVFVKHGLSCFGCAVSRLENIEQGAALHGIDPDKLVAELNAAIEEEAARQG</sequence>
<dbReference type="EMBL" id="MELI01000019">
    <property type="protein sequence ID" value="OFW35268.1"/>
    <property type="molecule type" value="Genomic_DNA"/>
</dbReference>
<gene>
    <name evidence="2" type="ORF">A2074_05270</name>
</gene>
<evidence type="ECO:0000259" key="1">
    <source>
        <dbReference type="Pfam" id="PF08984"/>
    </source>
</evidence>
<proteinExistence type="predicted"/>
<dbReference type="Proteomes" id="UP000178086">
    <property type="component" value="Unassembled WGS sequence"/>
</dbReference>
<dbReference type="InterPro" id="IPR023883">
    <property type="entry name" value="CHP03980_redox-disulphide"/>
</dbReference>
<organism evidence="2 3">
    <name type="scientific">Candidatus Aquicultor primus</name>
    <dbReference type="NCBI Taxonomy" id="1797195"/>
    <lineage>
        <taxon>Bacteria</taxon>
        <taxon>Bacillati</taxon>
        <taxon>Actinomycetota</taxon>
        <taxon>Candidatus Aquicultoria</taxon>
        <taxon>Candidatus Aquicultorales</taxon>
        <taxon>Candidatus Aquicultoraceae</taxon>
        <taxon>Candidatus Aquicultor</taxon>
    </lineage>
</organism>
<dbReference type="SUPFAM" id="SSF140683">
    <property type="entry name" value="SP0561-like"/>
    <property type="match status" value="1"/>
</dbReference>